<evidence type="ECO:0000313" key="1">
    <source>
        <dbReference type="EMBL" id="KAI3851981.1"/>
    </source>
</evidence>
<sequence>MISKSKELKAKLEYGYDEAAKNYYNLECTHLYALRKRAMMLRQLQLDLDLVNPPAFTLGEIHCLRQLLEDVDWKEMLEYVNLRKRVLSRNPAKKNGKEVQSLEQTINCDPIDLRNPIDQFKDYEEEVNKAQTEMDENLTVYFCALPVCKLVKHILSRLEHVKLDDDIKVDEECQEVHCSIQPDDGAKVSTISHVLGMFTTFINSKKELID</sequence>
<evidence type="ECO:0000313" key="2">
    <source>
        <dbReference type="Proteomes" id="UP001202328"/>
    </source>
</evidence>
<proteinExistence type="predicted"/>
<dbReference type="Proteomes" id="UP001202328">
    <property type="component" value="Unassembled WGS sequence"/>
</dbReference>
<name>A0AAD4S2L7_9MAGN</name>
<dbReference type="AlphaFoldDB" id="A0AAD4S2L7"/>
<organism evidence="1 2">
    <name type="scientific">Papaver atlanticum</name>
    <dbReference type="NCBI Taxonomy" id="357466"/>
    <lineage>
        <taxon>Eukaryota</taxon>
        <taxon>Viridiplantae</taxon>
        <taxon>Streptophyta</taxon>
        <taxon>Embryophyta</taxon>
        <taxon>Tracheophyta</taxon>
        <taxon>Spermatophyta</taxon>
        <taxon>Magnoliopsida</taxon>
        <taxon>Ranunculales</taxon>
        <taxon>Papaveraceae</taxon>
        <taxon>Papaveroideae</taxon>
        <taxon>Papaver</taxon>
    </lineage>
</organism>
<gene>
    <name evidence="1" type="ORF">MKW98_019980</name>
</gene>
<keyword evidence="2" id="KW-1185">Reference proteome</keyword>
<protein>
    <submittedName>
        <fullName evidence="1">Uncharacterized protein</fullName>
    </submittedName>
</protein>
<comment type="caution">
    <text evidence="1">The sequence shown here is derived from an EMBL/GenBank/DDBJ whole genome shotgun (WGS) entry which is preliminary data.</text>
</comment>
<accession>A0AAD4S2L7</accession>
<reference evidence="1" key="1">
    <citation type="submission" date="2022-04" db="EMBL/GenBank/DDBJ databases">
        <title>A functionally conserved STORR gene fusion in Papaver species that diverged 16.8 million years ago.</title>
        <authorList>
            <person name="Catania T."/>
        </authorList>
    </citation>
    <scope>NUCLEOTIDE SEQUENCE</scope>
    <source>
        <strain evidence="1">S-188037</strain>
    </source>
</reference>
<dbReference type="EMBL" id="JAJJMB010015809">
    <property type="protein sequence ID" value="KAI3851981.1"/>
    <property type="molecule type" value="Genomic_DNA"/>
</dbReference>